<dbReference type="InterPro" id="IPR029044">
    <property type="entry name" value="Nucleotide-diphossugar_trans"/>
</dbReference>
<organism evidence="3 4">
    <name type="scientific">Sanguibacter biliveldensis</name>
    <dbReference type="NCBI Taxonomy" id="3030830"/>
    <lineage>
        <taxon>Bacteria</taxon>
        <taxon>Bacillati</taxon>
        <taxon>Actinomycetota</taxon>
        <taxon>Actinomycetes</taxon>
        <taxon>Micrococcales</taxon>
        <taxon>Sanguibacteraceae</taxon>
        <taxon>Sanguibacter</taxon>
    </lineage>
</organism>
<proteinExistence type="predicted"/>
<evidence type="ECO:0000259" key="2">
    <source>
        <dbReference type="Pfam" id="PF00535"/>
    </source>
</evidence>
<evidence type="ECO:0000313" key="4">
    <source>
        <dbReference type="Proteomes" id="UP001304340"/>
    </source>
</evidence>
<dbReference type="RefSeq" id="WP_319158141.1">
    <property type="nucleotide sequence ID" value="NZ_CP138359.1"/>
</dbReference>
<dbReference type="SUPFAM" id="SSF53448">
    <property type="entry name" value="Nucleotide-diphospho-sugar transferases"/>
    <property type="match status" value="1"/>
</dbReference>
<dbReference type="PANTHER" id="PTHR22916:SF3">
    <property type="entry name" value="UDP-GLCNAC:BETAGAL BETA-1,3-N-ACETYLGLUCOSAMINYLTRANSFERASE-LIKE PROTEIN 1"/>
    <property type="match status" value="1"/>
</dbReference>
<dbReference type="Gene3D" id="3.90.550.10">
    <property type="entry name" value="Spore Coat Polysaccharide Biosynthesis Protein SpsA, Chain A"/>
    <property type="match status" value="1"/>
</dbReference>
<dbReference type="InterPro" id="IPR001173">
    <property type="entry name" value="Glyco_trans_2-like"/>
</dbReference>
<accession>A0AAF0Z414</accession>
<dbReference type="EMBL" id="CP138359">
    <property type="protein sequence ID" value="WPF82613.1"/>
    <property type="molecule type" value="Genomic_DNA"/>
</dbReference>
<evidence type="ECO:0000256" key="1">
    <source>
        <dbReference type="SAM" id="MobiDB-lite"/>
    </source>
</evidence>
<evidence type="ECO:0000313" key="3">
    <source>
        <dbReference type="EMBL" id="WPF82613.1"/>
    </source>
</evidence>
<name>A0AAF0Z414_9MICO</name>
<dbReference type="KEGG" id="sbil:SANBI_000224"/>
<dbReference type="AlphaFoldDB" id="A0AAF0Z414"/>
<reference evidence="4" key="1">
    <citation type="submission" date="2023-11" db="EMBL/GenBank/DDBJ databases">
        <authorList>
            <person name="Helweg L.P."/>
            <person name="Kiel A."/>
            <person name="Hitz F."/>
            <person name="Ruckert-Reed C."/>
            <person name="Busche T."/>
            <person name="Kaltschmidt B."/>
            <person name="Kaltschmidt C."/>
        </authorList>
    </citation>
    <scope>NUCLEOTIDE SEQUENCE [LARGE SCALE GENOMIC DNA]</scope>
    <source>
        <strain evidence="4">4.1</strain>
    </source>
</reference>
<protein>
    <submittedName>
        <fullName evidence="3">Glycosyltransferase family 2 protein</fullName>
    </submittedName>
</protein>
<dbReference type="Pfam" id="PF00535">
    <property type="entry name" value="Glycos_transf_2"/>
    <property type="match status" value="1"/>
</dbReference>
<gene>
    <name evidence="3" type="ORF">SANBI_000224</name>
</gene>
<sequence>MSTQAHVPTHTRHDVPAPRRRGATAGPRTGVSVVPVARVDVLAPVPEPLLSVVVPSYNSQDYLDRCLDTLVGAGSELEIIVVDDGSTDGTAALAQTYVDRFPGAVVLVSKPNGGHGSAINTGLARARGRYLKVVDSDDWVDETALAQVLDTLRGFAVSGSDVDLVVSNFVYEKVGKRRKVAVRYRNALPRGRVFSWSQTRRFRKRQYLLMHSMIYRTGLLREVGLELPEHTFYVDNLYAFVPLARVRSAYYLDVDLYRYFIGREDQSVHESVMLRRLDQQLRVNWMMLRHLRSTEVEDKRMRDYRLHYVRIICAVSSILLVRSGTRASLAEKDQLWGEIRREDPWLYRRLRWSAIGQLTNLPGPAGRRVSVLAYRVAQRVVGFS</sequence>
<keyword evidence="4" id="KW-1185">Reference proteome</keyword>
<dbReference type="Proteomes" id="UP001304340">
    <property type="component" value="Chromosome"/>
</dbReference>
<dbReference type="CDD" id="cd00761">
    <property type="entry name" value="Glyco_tranf_GTA_type"/>
    <property type="match status" value="1"/>
</dbReference>
<feature type="region of interest" description="Disordered" evidence="1">
    <location>
        <begin position="1"/>
        <end position="29"/>
    </location>
</feature>
<dbReference type="GO" id="GO:0016758">
    <property type="term" value="F:hexosyltransferase activity"/>
    <property type="evidence" value="ECO:0007669"/>
    <property type="project" value="UniProtKB-ARBA"/>
</dbReference>
<dbReference type="PANTHER" id="PTHR22916">
    <property type="entry name" value="GLYCOSYLTRANSFERASE"/>
    <property type="match status" value="1"/>
</dbReference>
<feature type="domain" description="Glycosyltransferase 2-like" evidence="2">
    <location>
        <begin position="51"/>
        <end position="159"/>
    </location>
</feature>